<evidence type="ECO:0000256" key="1">
    <source>
        <dbReference type="SAM" id="MobiDB-lite"/>
    </source>
</evidence>
<dbReference type="EMBL" id="JAHJDP010000012">
    <property type="protein sequence ID" value="MBU2689608.1"/>
    <property type="molecule type" value="Genomic_DNA"/>
</dbReference>
<evidence type="ECO:0000259" key="2">
    <source>
        <dbReference type="Pfam" id="PF13453"/>
    </source>
</evidence>
<proteinExistence type="predicted"/>
<gene>
    <name evidence="3" type="ORF">KJ970_01650</name>
</gene>
<feature type="domain" description="Transcription factor zinc-finger" evidence="2">
    <location>
        <begin position="141"/>
        <end position="179"/>
    </location>
</feature>
<dbReference type="AlphaFoldDB" id="A0A948RU49"/>
<dbReference type="InterPro" id="IPR027392">
    <property type="entry name" value="TF_Znf"/>
</dbReference>
<dbReference type="Proteomes" id="UP000777784">
    <property type="component" value="Unassembled WGS sequence"/>
</dbReference>
<comment type="caution">
    <text evidence="3">The sequence shown here is derived from an EMBL/GenBank/DDBJ whole genome shotgun (WGS) entry which is preliminary data.</text>
</comment>
<sequence>MKKKAKAAPPPKIKKGASMDGSQPTVDQLRDKLRSIEEDHTRQAAETERLRQKGEQLLHQLEAARETISNLRGQLHSGSTTDELDLEPVLEEDDLLDADDPTYDFDSVGEDLHLLESRRRELDQARLEQELEQEGQTFWNICPKCGEGLEEFEFGGIKADRCETCGATLFERSEIELLLSVRPAGEILNRLQMLART</sequence>
<protein>
    <submittedName>
        <fullName evidence="3">Zf-TFIIB domain-containing protein</fullName>
    </submittedName>
</protein>
<evidence type="ECO:0000313" key="3">
    <source>
        <dbReference type="EMBL" id="MBU2689608.1"/>
    </source>
</evidence>
<evidence type="ECO:0000313" key="4">
    <source>
        <dbReference type="Proteomes" id="UP000777784"/>
    </source>
</evidence>
<name>A0A948RU49_UNCEI</name>
<dbReference type="Pfam" id="PF13453">
    <property type="entry name" value="Zn_ribbon_TFIIB"/>
    <property type="match status" value="1"/>
</dbReference>
<accession>A0A948RU49</accession>
<organism evidence="3 4">
    <name type="scientific">Eiseniibacteriota bacterium</name>
    <dbReference type="NCBI Taxonomy" id="2212470"/>
    <lineage>
        <taxon>Bacteria</taxon>
        <taxon>Candidatus Eiseniibacteriota</taxon>
    </lineage>
</organism>
<feature type="compositionally biased region" description="Basic and acidic residues" evidence="1">
    <location>
        <begin position="28"/>
        <end position="55"/>
    </location>
</feature>
<reference evidence="3" key="1">
    <citation type="submission" date="2021-05" db="EMBL/GenBank/DDBJ databases">
        <title>Energy efficiency and biological interactions define the core microbiome of deep oligotrophic groundwater.</title>
        <authorList>
            <person name="Mehrshad M."/>
            <person name="Lopez-Fernandez M."/>
            <person name="Bell E."/>
            <person name="Bernier-Latmani R."/>
            <person name="Bertilsson S."/>
            <person name="Dopson M."/>
        </authorList>
    </citation>
    <scope>NUCLEOTIDE SEQUENCE</scope>
    <source>
        <strain evidence="3">Modern_marine.mb.64</strain>
    </source>
</reference>
<feature type="region of interest" description="Disordered" evidence="1">
    <location>
        <begin position="1"/>
        <end position="55"/>
    </location>
</feature>